<feature type="compositionally biased region" description="Polar residues" evidence="1">
    <location>
        <begin position="99"/>
        <end position="111"/>
    </location>
</feature>
<dbReference type="Proteomes" id="UP000095282">
    <property type="component" value="Unplaced"/>
</dbReference>
<evidence type="ECO:0000256" key="1">
    <source>
        <dbReference type="SAM" id="MobiDB-lite"/>
    </source>
</evidence>
<organism evidence="2 3">
    <name type="scientific">Caenorhabditis tropicalis</name>
    <dbReference type="NCBI Taxonomy" id="1561998"/>
    <lineage>
        <taxon>Eukaryota</taxon>
        <taxon>Metazoa</taxon>
        <taxon>Ecdysozoa</taxon>
        <taxon>Nematoda</taxon>
        <taxon>Chromadorea</taxon>
        <taxon>Rhabditida</taxon>
        <taxon>Rhabditina</taxon>
        <taxon>Rhabditomorpha</taxon>
        <taxon>Rhabditoidea</taxon>
        <taxon>Rhabditidae</taxon>
        <taxon>Peloderinae</taxon>
        <taxon>Caenorhabditis</taxon>
    </lineage>
</organism>
<evidence type="ECO:0000313" key="2">
    <source>
        <dbReference type="Proteomes" id="UP000095282"/>
    </source>
</evidence>
<protein>
    <submittedName>
        <fullName evidence="3">Uncharacterized protein</fullName>
    </submittedName>
</protein>
<dbReference type="AlphaFoldDB" id="A0A1I7TET5"/>
<feature type="region of interest" description="Disordered" evidence="1">
    <location>
        <begin position="68"/>
        <end position="115"/>
    </location>
</feature>
<dbReference type="WBParaSite" id="Csp11.Scaffold595.g5236.t1">
    <property type="protein sequence ID" value="Csp11.Scaffold595.g5236.t1"/>
    <property type="gene ID" value="Csp11.Scaffold595.g5236"/>
</dbReference>
<accession>A0A1I7TET5</accession>
<keyword evidence="2" id="KW-1185">Reference proteome</keyword>
<name>A0A1I7TET5_9PELO</name>
<sequence length="139" mass="16222">MASFNQQYLDNLMEKLQKGEEMIENLERLKKLNIPLALAEKLNIEKILSRWIPYGEMGKLSSEVVQKIQKTKNKEEKKRKRKSEGTVDQKAKKIKVTPEENSGEQTAVSVQKETKKATKKRVLAPLFKKSMKDRRNCRF</sequence>
<evidence type="ECO:0000313" key="3">
    <source>
        <dbReference type="WBParaSite" id="Csp11.Scaffold595.g5236.t1"/>
    </source>
</evidence>
<reference evidence="3" key="1">
    <citation type="submission" date="2016-11" db="UniProtKB">
        <authorList>
            <consortium name="WormBaseParasite"/>
        </authorList>
    </citation>
    <scope>IDENTIFICATION</scope>
</reference>
<dbReference type="eggNOG" id="ENOG502R99H">
    <property type="taxonomic scope" value="Eukaryota"/>
</dbReference>
<proteinExistence type="predicted"/>